<sequence>MVEDERRMGSISPKEETPPEIEPEPSSEQAPSFEVVTNEFDSPSVSTSTSMVDSGFDGSTRKEEPKMKEARVFFRNKTPESQIPEEEHI</sequence>
<keyword evidence="3" id="KW-1185">Reference proteome</keyword>
<feature type="compositionally biased region" description="Polar residues" evidence="1">
    <location>
        <begin position="39"/>
        <end position="52"/>
    </location>
</feature>
<reference evidence="2" key="1">
    <citation type="submission" date="2020-10" db="EMBL/GenBank/DDBJ databases">
        <authorList>
            <person name="Kikuchi T."/>
        </authorList>
    </citation>
    <scope>NUCLEOTIDE SEQUENCE</scope>
    <source>
        <strain evidence="2">NKZ352</strain>
    </source>
</reference>
<dbReference type="EMBL" id="CAJGYM010000085">
    <property type="protein sequence ID" value="CAD6197099.1"/>
    <property type="molecule type" value="Genomic_DNA"/>
</dbReference>
<dbReference type="Proteomes" id="UP000835052">
    <property type="component" value="Unassembled WGS sequence"/>
</dbReference>
<proteinExistence type="predicted"/>
<evidence type="ECO:0000313" key="3">
    <source>
        <dbReference type="Proteomes" id="UP000835052"/>
    </source>
</evidence>
<feature type="compositionally biased region" description="Basic and acidic residues" evidence="1">
    <location>
        <begin position="1"/>
        <end position="17"/>
    </location>
</feature>
<evidence type="ECO:0000313" key="2">
    <source>
        <dbReference type="EMBL" id="CAD6197099.1"/>
    </source>
</evidence>
<protein>
    <submittedName>
        <fullName evidence="2">Uncharacterized protein</fullName>
    </submittedName>
</protein>
<feature type="region of interest" description="Disordered" evidence="1">
    <location>
        <begin position="1"/>
        <end position="89"/>
    </location>
</feature>
<feature type="compositionally biased region" description="Basic and acidic residues" evidence="1">
    <location>
        <begin position="59"/>
        <end position="72"/>
    </location>
</feature>
<dbReference type="AlphaFoldDB" id="A0A8S1HVJ8"/>
<accession>A0A8S1HVJ8</accession>
<evidence type="ECO:0000256" key="1">
    <source>
        <dbReference type="SAM" id="MobiDB-lite"/>
    </source>
</evidence>
<name>A0A8S1HVJ8_9PELO</name>
<gene>
    <name evidence="2" type="ORF">CAUJ_LOCUS13009</name>
</gene>
<comment type="caution">
    <text evidence="2">The sequence shown here is derived from an EMBL/GenBank/DDBJ whole genome shotgun (WGS) entry which is preliminary data.</text>
</comment>
<organism evidence="2 3">
    <name type="scientific">Caenorhabditis auriculariae</name>
    <dbReference type="NCBI Taxonomy" id="2777116"/>
    <lineage>
        <taxon>Eukaryota</taxon>
        <taxon>Metazoa</taxon>
        <taxon>Ecdysozoa</taxon>
        <taxon>Nematoda</taxon>
        <taxon>Chromadorea</taxon>
        <taxon>Rhabditida</taxon>
        <taxon>Rhabditina</taxon>
        <taxon>Rhabditomorpha</taxon>
        <taxon>Rhabditoidea</taxon>
        <taxon>Rhabditidae</taxon>
        <taxon>Peloderinae</taxon>
        <taxon>Caenorhabditis</taxon>
    </lineage>
</organism>